<feature type="transmembrane region" description="Helical" evidence="6">
    <location>
        <begin position="546"/>
        <end position="565"/>
    </location>
</feature>
<keyword evidence="3 6" id="KW-0812">Transmembrane</keyword>
<feature type="transmembrane region" description="Helical" evidence="6">
    <location>
        <begin position="522"/>
        <end position="540"/>
    </location>
</feature>
<dbReference type="InterPro" id="IPR011701">
    <property type="entry name" value="MFS"/>
</dbReference>
<feature type="transmembrane region" description="Helical" evidence="6">
    <location>
        <begin position="264"/>
        <end position="283"/>
    </location>
</feature>
<feature type="transmembrane region" description="Helical" evidence="6">
    <location>
        <begin position="365"/>
        <end position="386"/>
    </location>
</feature>
<feature type="transmembrane region" description="Helical" evidence="6">
    <location>
        <begin position="92"/>
        <end position="119"/>
    </location>
</feature>
<dbReference type="PANTHER" id="PTHR23511:SF36">
    <property type="entry name" value="EG:BACR7A4.13 PROTEIN-RELATED"/>
    <property type="match status" value="1"/>
</dbReference>
<comment type="subcellular location">
    <subcellularLocation>
        <location evidence="1">Membrane</location>
        <topology evidence="1">Multi-pass membrane protein</topology>
    </subcellularLocation>
</comment>
<evidence type="ECO:0000256" key="1">
    <source>
        <dbReference type="ARBA" id="ARBA00004141"/>
    </source>
</evidence>
<reference evidence="8" key="1">
    <citation type="submission" date="2014-09" db="EMBL/GenBank/DDBJ databases">
        <authorList>
            <person name="Magalhaes I.L.F."/>
            <person name="Oliveira U."/>
            <person name="Santos F.R."/>
            <person name="Vidigal T.H.D.A."/>
            <person name="Brescovit A.D."/>
            <person name="Santos A.J."/>
        </authorList>
    </citation>
    <scope>NUCLEOTIDE SEQUENCE</scope>
</reference>
<dbReference type="AlphaFoldDB" id="A0A0K8S5D4"/>
<dbReference type="PROSITE" id="PS50850">
    <property type="entry name" value="MFS"/>
    <property type="match status" value="1"/>
</dbReference>
<dbReference type="GO" id="GO:0016020">
    <property type="term" value="C:membrane"/>
    <property type="evidence" value="ECO:0007669"/>
    <property type="project" value="UniProtKB-SubCell"/>
</dbReference>
<accession>A0A0K8S5D4</accession>
<dbReference type="Pfam" id="PF07690">
    <property type="entry name" value="MFS_1"/>
    <property type="match status" value="1"/>
</dbReference>
<feature type="non-terminal residue" evidence="8">
    <location>
        <position position="1"/>
    </location>
</feature>
<feature type="transmembrane region" description="Helical" evidence="6">
    <location>
        <begin position="483"/>
        <end position="502"/>
    </location>
</feature>
<organism evidence="8">
    <name type="scientific">Lygus hesperus</name>
    <name type="common">Western plant bug</name>
    <dbReference type="NCBI Taxonomy" id="30085"/>
    <lineage>
        <taxon>Eukaryota</taxon>
        <taxon>Metazoa</taxon>
        <taxon>Ecdysozoa</taxon>
        <taxon>Arthropoda</taxon>
        <taxon>Hexapoda</taxon>
        <taxon>Insecta</taxon>
        <taxon>Pterygota</taxon>
        <taxon>Neoptera</taxon>
        <taxon>Paraneoptera</taxon>
        <taxon>Hemiptera</taxon>
        <taxon>Heteroptera</taxon>
        <taxon>Panheteroptera</taxon>
        <taxon>Cimicomorpha</taxon>
        <taxon>Miridae</taxon>
        <taxon>Mirini</taxon>
        <taxon>Lygus</taxon>
    </lineage>
</organism>
<feature type="transmembrane region" description="Helical" evidence="6">
    <location>
        <begin position="458"/>
        <end position="477"/>
    </location>
</feature>
<dbReference type="Gene3D" id="1.20.1250.20">
    <property type="entry name" value="MFS general substrate transporter like domains"/>
    <property type="match status" value="1"/>
</dbReference>
<keyword evidence="4 6" id="KW-1133">Transmembrane helix</keyword>
<feature type="transmembrane region" description="Helical" evidence="6">
    <location>
        <begin position="160"/>
        <end position="187"/>
    </location>
</feature>
<dbReference type="SUPFAM" id="SSF103473">
    <property type="entry name" value="MFS general substrate transporter"/>
    <property type="match status" value="1"/>
</dbReference>
<dbReference type="InterPro" id="IPR020846">
    <property type="entry name" value="MFS_dom"/>
</dbReference>
<dbReference type="GO" id="GO:0022857">
    <property type="term" value="F:transmembrane transporter activity"/>
    <property type="evidence" value="ECO:0007669"/>
    <property type="project" value="InterPro"/>
</dbReference>
<keyword evidence="2" id="KW-0813">Transport</keyword>
<feature type="transmembrane region" description="Helical" evidence="6">
    <location>
        <begin position="193"/>
        <end position="211"/>
    </location>
</feature>
<evidence type="ECO:0000259" key="7">
    <source>
        <dbReference type="PROSITE" id="PS50850"/>
    </source>
</evidence>
<dbReference type="InterPro" id="IPR036259">
    <property type="entry name" value="MFS_trans_sf"/>
</dbReference>
<proteinExistence type="predicted"/>
<evidence type="ECO:0000256" key="3">
    <source>
        <dbReference type="ARBA" id="ARBA00022692"/>
    </source>
</evidence>
<name>A0A0K8S5D4_LYGHE</name>
<keyword evidence="5 6" id="KW-0472">Membrane</keyword>
<dbReference type="PANTHER" id="PTHR23511">
    <property type="entry name" value="SYNAPTIC VESICLE GLYCOPROTEIN 2"/>
    <property type="match status" value="1"/>
</dbReference>
<feature type="transmembrane region" description="Helical" evidence="6">
    <location>
        <begin position="223"/>
        <end position="244"/>
    </location>
</feature>
<protein>
    <recommendedName>
        <fullName evidence="7">Major facilitator superfamily (MFS) profile domain-containing protein</fullName>
    </recommendedName>
</protein>
<evidence type="ECO:0000256" key="2">
    <source>
        <dbReference type="ARBA" id="ARBA00022448"/>
    </source>
</evidence>
<feature type="domain" description="Major facilitator superfamily (MFS) profile" evidence="7">
    <location>
        <begin position="94"/>
        <end position="570"/>
    </location>
</feature>
<feature type="transmembrane region" description="Helical" evidence="6">
    <location>
        <begin position="433"/>
        <end position="451"/>
    </location>
</feature>
<dbReference type="EMBL" id="GBRD01017438">
    <property type="protein sequence ID" value="JAG48389.1"/>
    <property type="molecule type" value="Transcribed_RNA"/>
</dbReference>
<sequence length="582" mass="63258">LNSLRICSASPQVMKGKVSIVNSCLSTQCVEIKHFSSLPEDAECKSSVKLSPTGIPRNHVSEFLRKEGTNGRQASVDFETAITNAGFGKFNIFLLLVSLPAHFSAGMVAGSIAFVIPSISCDFAITNFEKGVLQLASYFGTIVAAFFWGSASDSFGRKKLLTYGFLLDGLAGIGASLSPTFWMMVVFKVLNGALNSGPSSIFVAYLSEIFLKEHRDIAVLSSGMFSALGNILQPVMALVIMWYFPLVTPITIYGDYKITSWRLFLLANAVPSLVCGTACAFFLESPKFLMEKGRKEEALNVFRTIYTVNTGLPASNYPIRHLHDMRSPSIIASAKLEPQKTFWERVKVGFVLSSSLFKPPYISRAVYYFAIQFGAMAGLNSFRLWLPQMFASAASASSNSTSPDGGLCDLLVASSSSSSSLCRDVSPLTYTNMLIINSGLLVSHPLFICCVKLFGKKVPIIMTTLIPSLFVFAVPFVPASYVVYIATIFLSLLNVSFFALLASVVETFPTKIRATSVSMTQMFGRVGVVSTNLFVAVFIFDHCTAILFTIASILLVIGIIAVILPTTPIETEKKKNNTACEQ</sequence>
<evidence type="ECO:0000256" key="5">
    <source>
        <dbReference type="ARBA" id="ARBA00023136"/>
    </source>
</evidence>
<feature type="transmembrane region" description="Helical" evidence="6">
    <location>
        <begin position="131"/>
        <end position="148"/>
    </location>
</feature>
<evidence type="ECO:0000256" key="4">
    <source>
        <dbReference type="ARBA" id="ARBA00022989"/>
    </source>
</evidence>
<evidence type="ECO:0000256" key="6">
    <source>
        <dbReference type="SAM" id="Phobius"/>
    </source>
</evidence>
<evidence type="ECO:0000313" key="8">
    <source>
        <dbReference type="EMBL" id="JAG48389.1"/>
    </source>
</evidence>